<keyword evidence="3" id="KW-1185">Reference proteome</keyword>
<evidence type="ECO:0000313" key="1">
    <source>
        <dbReference type="EMBL" id="OAM90368.1"/>
    </source>
</evidence>
<sequence length="60" mass="6776">MVISTEPNNNELSTLLLRCRTMEEVKLLAFAYYLRAVSEGGLVVLTDEKNKVAAQAWLFD</sequence>
<gene>
    <name evidence="1" type="ORF">AW736_08225</name>
    <name evidence="2" type="ORF">AW736_26680</name>
</gene>
<dbReference type="STRING" id="1184151.AW736_08225"/>
<evidence type="ECO:0000313" key="3">
    <source>
        <dbReference type="Proteomes" id="UP000078486"/>
    </source>
</evidence>
<accession>A0A178IKT3</accession>
<dbReference type="AlphaFoldDB" id="A0A178IKT3"/>
<protein>
    <submittedName>
        <fullName evidence="1">Uncharacterized protein</fullName>
    </submittedName>
</protein>
<name>A0A178IKT3_9BACT</name>
<dbReference type="RefSeq" id="WP_068769681.1">
    <property type="nucleotide sequence ID" value="NZ_CP109796.1"/>
</dbReference>
<proteinExistence type="predicted"/>
<comment type="caution">
    <text evidence="1">The sequence shown here is derived from an EMBL/GenBank/DDBJ whole genome shotgun (WGS) entry which is preliminary data.</text>
</comment>
<reference evidence="1 3" key="1">
    <citation type="submission" date="2016-01" db="EMBL/GenBank/DDBJ databases">
        <title>High potential of lignocellulose degradation of a new Verrucomicrobia species.</title>
        <authorList>
            <person name="Wang Y."/>
            <person name="Shi Y."/>
            <person name="Qiu Z."/>
            <person name="Liu S."/>
            <person name="Yang H."/>
        </authorList>
    </citation>
    <scope>NUCLEOTIDE SEQUENCE [LARGE SCALE GENOMIC DNA]</scope>
    <source>
        <strain evidence="1 3">TSB47</strain>
    </source>
</reference>
<dbReference type="EMBL" id="LRRQ01000007">
    <property type="protein sequence ID" value="OAM91848.1"/>
    <property type="molecule type" value="Genomic_DNA"/>
</dbReference>
<organism evidence="1 3">
    <name type="scientific">Termitidicoccus mucosus</name>
    <dbReference type="NCBI Taxonomy" id="1184151"/>
    <lineage>
        <taxon>Bacteria</taxon>
        <taxon>Pseudomonadati</taxon>
        <taxon>Verrucomicrobiota</taxon>
        <taxon>Opitutia</taxon>
        <taxon>Opitutales</taxon>
        <taxon>Opitutaceae</taxon>
        <taxon>Termitidicoccus</taxon>
    </lineage>
</organism>
<evidence type="ECO:0000313" key="2">
    <source>
        <dbReference type="EMBL" id="OAM91848.1"/>
    </source>
</evidence>
<dbReference type="EMBL" id="LRRQ01000059">
    <property type="protein sequence ID" value="OAM90368.1"/>
    <property type="molecule type" value="Genomic_DNA"/>
</dbReference>
<dbReference type="Proteomes" id="UP000078486">
    <property type="component" value="Unassembled WGS sequence"/>
</dbReference>